<proteinExistence type="predicted"/>
<evidence type="ECO:0000313" key="1">
    <source>
        <dbReference type="EMBL" id="JAD97814.1"/>
    </source>
</evidence>
<protein>
    <submittedName>
        <fullName evidence="1">Uncharacterized protein</fullName>
    </submittedName>
</protein>
<accession>A0A0A9EAN0</accession>
<reference evidence="1" key="2">
    <citation type="journal article" date="2015" name="Data Brief">
        <title>Shoot transcriptome of the giant reed, Arundo donax.</title>
        <authorList>
            <person name="Barrero R.A."/>
            <person name="Guerrero F.D."/>
            <person name="Moolhuijzen P."/>
            <person name="Goolsby J.A."/>
            <person name="Tidwell J."/>
            <person name="Bellgard S.E."/>
            <person name="Bellgard M.I."/>
        </authorList>
    </citation>
    <scope>NUCLEOTIDE SEQUENCE</scope>
    <source>
        <tissue evidence="1">Shoot tissue taken approximately 20 cm above the soil surface</tissue>
    </source>
</reference>
<organism evidence="1">
    <name type="scientific">Arundo donax</name>
    <name type="common">Giant reed</name>
    <name type="synonym">Donax arundinaceus</name>
    <dbReference type="NCBI Taxonomy" id="35708"/>
    <lineage>
        <taxon>Eukaryota</taxon>
        <taxon>Viridiplantae</taxon>
        <taxon>Streptophyta</taxon>
        <taxon>Embryophyta</taxon>
        <taxon>Tracheophyta</taxon>
        <taxon>Spermatophyta</taxon>
        <taxon>Magnoliopsida</taxon>
        <taxon>Liliopsida</taxon>
        <taxon>Poales</taxon>
        <taxon>Poaceae</taxon>
        <taxon>PACMAD clade</taxon>
        <taxon>Arundinoideae</taxon>
        <taxon>Arundineae</taxon>
        <taxon>Arundo</taxon>
    </lineage>
</organism>
<dbReference type="EMBL" id="GBRH01200081">
    <property type="protein sequence ID" value="JAD97814.1"/>
    <property type="molecule type" value="Transcribed_RNA"/>
</dbReference>
<reference evidence="1" key="1">
    <citation type="submission" date="2014-09" db="EMBL/GenBank/DDBJ databases">
        <authorList>
            <person name="Magalhaes I.L.F."/>
            <person name="Oliveira U."/>
            <person name="Santos F.R."/>
            <person name="Vidigal T.H.D.A."/>
            <person name="Brescovit A.D."/>
            <person name="Santos A.J."/>
        </authorList>
    </citation>
    <scope>NUCLEOTIDE SEQUENCE</scope>
    <source>
        <tissue evidence="1">Shoot tissue taken approximately 20 cm above the soil surface</tissue>
    </source>
</reference>
<sequence>MTPACHVGVPRGRAIGAQRTCSCVIGVCRSPAVEDPAGMGHDLPWSVSMLPLVPTMQPAAPALYTLQGVVVGVAT</sequence>
<dbReference type="AlphaFoldDB" id="A0A0A9EAN0"/>
<name>A0A0A9EAN0_ARUDO</name>